<keyword evidence="4" id="KW-1185">Reference proteome</keyword>
<sequence length="158" mass="17537">MSTPTSSADPRELVLTRLIAVPREKLFRCWTEPALIVQWFTPPPWKTIRAEMDLRAGGASNIVMQGPDGTEMQNPGIYLEVVKNERLVFTDAYTGAWVPSAKPFFTGVLTFEDEGGKTRYTARARHWTAEDAKAHEDMGFHVGWGIATDQLAALAATL</sequence>
<evidence type="ECO:0000313" key="4">
    <source>
        <dbReference type="Proteomes" id="UP000186110"/>
    </source>
</evidence>
<dbReference type="Pfam" id="PF08327">
    <property type="entry name" value="AHSA1"/>
    <property type="match status" value="1"/>
</dbReference>
<dbReference type="CDD" id="cd08896">
    <property type="entry name" value="SRPBCC_CalC_Aha1-like_3"/>
    <property type="match status" value="1"/>
</dbReference>
<dbReference type="Gene3D" id="3.30.530.20">
    <property type="match status" value="1"/>
</dbReference>
<evidence type="ECO:0000259" key="2">
    <source>
        <dbReference type="Pfam" id="PF08327"/>
    </source>
</evidence>
<name>A0A1P8KDS5_9BURK</name>
<dbReference type="InterPro" id="IPR013538">
    <property type="entry name" value="ASHA1/2-like_C"/>
</dbReference>
<dbReference type="KEGG" id="rsb:RS694_17445"/>
<organism evidence="3 4">
    <name type="scientific">Rhodoferax saidenbachensis</name>
    <dbReference type="NCBI Taxonomy" id="1484693"/>
    <lineage>
        <taxon>Bacteria</taxon>
        <taxon>Pseudomonadati</taxon>
        <taxon>Pseudomonadota</taxon>
        <taxon>Betaproteobacteria</taxon>
        <taxon>Burkholderiales</taxon>
        <taxon>Comamonadaceae</taxon>
        <taxon>Rhodoferax</taxon>
    </lineage>
</organism>
<protein>
    <submittedName>
        <fullName evidence="3">Polyketide cyclase</fullName>
    </submittedName>
</protein>
<evidence type="ECO:0000256" key="1">
    <source>
        <dbReference type="ARBA" id="ARBA00006817"/>
    </source>
</evidence>
<dbReference type="EMBL" id="CP019239">
    <property type="protein sequence ID" value="APW44135.1"/>
    <property type="molecule type" value="Genomic_DNA"/>
</dbReference>
<dbReference type="AlphaFoldDB" id="A0A1P8KDS5"/>
<dbReference type="RefSeq" id="WP_029705414.1">
    <property type="nucleotide sequence ID" value="NZ_CP019239.1"/>
</dbReference>
<dbReference type="Proteomes" id="UP000186110">
    <property type="component" value="Chromosome"/>
</dbReference>
<proteinExistence type="inferred from homology"/>
<reference evidence="3 4" key="1">
    <citation type="submission" date="2017-01" db="EMBL/GenBank/DDBJ databases">
        <authorList>
            <person name="Mah S.A."/>
            <person name="Swanson W.J."/>
            <person name="Moy G.W."/>
            <person name="Vacquier V.D."/>
        </authorList>
    </citation>
    <scope>NUCLEOTIDE SEQUENCE [LARGE SCALE GENOMIC DNA]</scope>
    <source>
        <strain evidence="3 4">DSM 22694</strain>
    </source>
</reference>
<dbReference type="eggNOG" id="COG3832">
    <property type="taxonomic scope" value="Bacteria"/>
</dbReference>
<dbReference type="InterPro" id="IPR023393">
    <property type="entry name" value="START-like_dom_sf"/>
</dbReference>
<dbReference type="SUPFAM" id="SSF55961">
    <property type="entry name" value="Bet v1-like"/>
    <property type="match status" value="1"/>
</dbReference>
<comment type="similarity">
    <text evidence="1">Belongs to the AHA1 family.</text>
</comment>
<feature type="domain" description="Activator of Hsp90 ATPase homologue 1/2-like C-terminal" evidence="2">
    <location>
        <begin position="21"/>
        <end position="155"/>
    </location>
</feature>
<dbReference type="STRING" id="1484693.RS694_17445"/>
<gene>
    <name evidence="3" type="ORF">RS694_17445</name>
</gene>
<accession>A0A1P8KDS5</accession>
<evidence type="ECO:0000313" key="3">
    <source>
        <dbReference type="EMBL" id="APW44135.1"/>
    </source>
</evidence>